<feature type="domain" description="Siroheme biosynthesis protein Met8 C-terminal" evidence="14">
    <location>
        <begin position="540"/>
        <end position="577"/>
    </location>
</feature>
<dbReference type="GO" id="GO:0032259">
    <property type="term" value="P:methylation"/>
    <property type="evidence" value="ECO:0007669"/>
    <property type="project" value="UniProtKB-KW"/>
</dbReference>
<dbReference type="CDD" id="cd11642">
    <property type="entry name" value="SUMT"/>
    <property type="match status" value="1"/>
</dbReference>
<dbReference type="PANTHER" id="PTHR45790">
    <property type="entry name" value="SIROHEME SYNTHASE-RELATED"/>
    <property type="match status" value="1"/>
</dbReference>
<keyword evidence="6" id="KW-0560">Oxidoreductase</keyword>
<comment type="function">
    <text evidence="11">Siroheme synthase involved in methionine biosynthesis.</text>
</comment>
<dbReference type="Pfam" id="PF14824">
    <property type="entry name" value="Sirohm_synth_M"/>
    <property type="match status" value="1"/>
</dbReference>
<reference evidence="16 17" key="1">
    <citation type="journal article" date="2014" name="PLoS ONE">
        <title>De novo Genome Assembly of the Fungal Plant Pathogen Pyrenophora semeniperda.</title>
        <authorList>
            <person name="Soliai M.M."/>
            <person name="Meyer S.E."/>
            <person name="Udall J.A."/>
            <person name="Elzinga D.E."/>
            <person name="Hermansen R.A."/>
            <person name="Bodily P.M."/>
            <person name="Hart A.A."/>
            <person name="Coleman C.E."/>
        </authorList>
    </citation>
    <scope>NUCLEOTIDE SEQUENCE [LARGE SCALE GENOMIC DNA]</scope>
    <source>
        <strain evidence="16 17">CCB06</strain>
        <tissue evidence="16">Mycelium</tissue>
    </source>
</reference>
<dbReference type="InterPro" id="IPR014777">
    <property type="entry name" value="4pyrrole_Mease_sub1"/>
</dbReference>
<evidence type="ECO:0000256" key="6">
    <source>
        <dbReference type="ARBA" id="ARBA00023002"/>
    </source>
</evidence>
<evidence type="ECO:0000256" key="12">
    <source>
        <dbReference type="RuleBase" id="RU003960"/>
    </source>
</evidence>
<keyword evidence="3" id="KW-0028">Amino-acid biosynthesis</keyword>
<dbReference type="AlphaFoldDB" id="A0A3M7MEK0"/>
<proteinExistence type="inferred from homology"/>
<dbReference type="OrthoDB" id="508204at2759"/>
<evidence type="ECO:0000259" key="14">
    <source>
        <dbReference type="Pfam" id="PF14823"/>
    </source>
</evidence>
<keyword evidence="17" id="KW-1185">Reference proteome</keyword>
<evidence type="ECO:0000256" key="2">
    <source>
        <dbReference type="ARBA" id="ARBA00022603"/>
    </source>
</evidence>
<dbReference type="NCBIfam" id="TIGR01469">
    <property type="entry name" value="cobA_cysG_Cterm"/>
    <property type="match status" value="1"/>
</dbReference>
<dbReference type="Gene3D" id="3.40.1010.10">
    <property type="entry name" value="Cobalt-precorrin-4 Transmethylase, Domain 1"/>
    <property type="match status" value="1"/>
</dbReference>
<dbReference type="Pfam" id="PF14823">
    <property type="entry name" value="Sirohm_synth_C"/>
    <property type="match status" value="1"/>
</dbReference>
<comment type="similarity">
    <text evidence="1 12">Belongs to the precorrin methyltransferase family.</text>
</comment>
<dbReference type="InterPro" id="IPR006366">
    <property type="entry name" value="CobA/CysG_C"/>
</dbReference>
<keyword evidence="7" id="KW-0520">NAD</keyword>
<comment type="catalytic activity">
    <reaction evidence="10">
        <text>uroporphyrinogen III + 2 S-adenosyl-L-methionine = precorrin-2 + 2 S-adenosyl-L-homocysteine + H(+)</text>
        <dbReference type="Rhea" id="RHEA:32459"/>
        <dbReference type="ChEBI" id="CHEBI:15378"/>
        <dbReference type="ChEBI" id="CHEBI:57308"/>
        <dbReference type="ChEBI" id="CHEBI:57856"/>
        <dbReference type="ChEBI" id="CHEBI:58827"/>
        <dbReference type="ChEBI" id="CHEBI:59789"/>
        <dbReference type="EC" id="2.1.1.107"/>
    </reaction>
</comment>
<dbReference type="GO" id="GO:0016491">
    <property type="term" value="F:oxidoreductase activity"/>
    <property type="evidence" value="ECO:0007669"/>
    <property type="project" value="UniProtKB-KW"/>
</dbReference>
<dbReference type="InterPro" id="IPR003043">
    <property type="entry name" value="Uropor_MeTrfase_CS"/>
</dbReference>
<dbReference type="PROSITE" id="PS00840">
    <property type="entry name" value="SUMT_2"/>
    <property type="match status" value="1"/>
</dbReference>
<dbReference type="SUPFAM" id="SSF51735">
    <property type="entry name" value="NAD(P)-binding Rossmann-fold domains"/>
    <property type="match status" value="1"/>
</dbReference>
<dbReference type="PANTHER" id="PTHR45790:SF6">
    <property type="entry name" value="UROPORPHYRINOGEN-III C-METHYLTRANSFERASE"/>
    <property type="match status" value="1"/>
</dbReference>
<dbReference type="InterPro" id="IPR028241">
    <property type="entry name" value="RAVE2/Rogdi"/>
</dbReference>
<keyword evidence="9" id="KW-0627">Porphyrin biosynthesis</keyword>
<dbReference type="Pfam" id="PF13241">
    <property type="entry name" value="NAD_binding_7"/>
    <property type="match status" value="1"/>
</dbReference>
<evidence type="ECO:0000313" key="17">
    <source>
        <dbReference type="Proteomes" id="UP000265663"/>
    </source>
</evidence>
<evidence type="ECO:0000256" key="3">
    <source>
        <dbReference type="ARBA" id="ARBA00022605"/>
    </source>
</evidence>
<protein>
    <submittedName>
        <fullName evidence="16">Siroheme synthase</fullName>
    </submittedName>
</protein>
<evidence type="ECO:0000256" key="7">
    <source>
        <dbReference type="ARBA" id="ARBA00023027"/>
    </source>
</evidence>
<dbReference type="InterPro" id="IPR036291">
    <property type="entry name" value="NAD(P)-bd_dom_sf"/>
</dbReference>
<dbReference type="Gene3D" id="3.30.950.10">
    <property type="entry name" value="Methyltransferase, Cobalt-precorrin-4 Transmethylase, Domain 2"/>
    <property type="match status" value="1"/>
</dbReference>
<dbReference type="Gene3D" id="3.40.50.720">
    <property type="entry name" value="NAD(P)-binding Rossmann-like Domain"/>
    <property type="match status" value="1"/>
</dbReference>
<dbReference type="InterPro" id="IPR000878">
    <property type="entry name" value="4pyrrol_Mease"/>
</dbReference>
<keyword evidence="8" id="KW-0486">Methionine biosynthesis</keyword>
<dbReference type="InterPro" id="IPR035996">
    <property type="entry name" value="4pyrrol_Methylase_sf"/>
</dbReference>
<evidence type="ECO:0000256" key="9">
    <source>
        <dbReference type="ARBA" id="ARBA00023244"/>
    </source>
</evidence>
<dbReference type="SUPFAM" id="SSF75615">
    <property type="entry name" value="Siroheme synthase middle domains-like"/>
    <property type="match status" value="1"/>
</dbReference>
<keyword evidence="4 12" id="KW-0808">Transferase</keyword>
<evidence type="ECO:0000256" key="5">
    <source>
        <dbReference type="ARBA" id="ARBA00022691"/>
    </source>
</evidence>
<evidence type="ECO:0000259" key="13">
    <source>
        <dbReference type="Pfam" id="PF00590"/>
    </source>
</evidence>
<evidence type="ECO:0000259" key="15">
    <source>
        <dbReference type="Pfam" id="PF14824"/>
    </source>
</evidence>
<dbReference type="Pfam" id="PF00590">
    <property type="entry name" value="TP_methylase"/>
    <property type="match status" value="1"/>
</dbReference>
<organism evidence="16 17">
    <name type="scientific">Pyrenophora seminiperda CCB06</name>
    <dbReference type="NCBI Taxonomy" id="1302712"/>
    <lineage>
        <taxon>Eukaryota</taxon>
        <taxon>Fungi</taxon>
        <taxon>Dikarya</taxon>
        <taxon>Ascomycota</taxon>
        <taxon>Pezizomycotina</taxon>
        <taxon>Dothideomycetes</taxon>
        <taxon>Pleosporomycetidae</taxon>
        <taxon>Pleosporales</taxon>
        <taxon>Pleosporineae</taxon>
        <taxon>Pleosporaceae</taxon>
        <taxon>Pyrenophora</taxon>
    </lineage>
</organism>
<accession>A0A3M7MEK0</accession>
<dbReference type="GO" id="GO:0004851">
    <property type="term" value="F:uroporphyrin-III C-methyltransferase activity"/>
    <property type="evidence" value="ECO:0007669"/>
    <property type="project" value="UniProtKB-EC"/>
</dbReference>
<sequence length="884" mass="95188">MRARIQTRDELLFCGVSHLTAMSTAVWPPIDDAHLAREQAASQARELEWLLVQLAETLQSLKAGLEECAALLAPSENGSTLVLSSVRSENLKGLVTRIGTRITKGNIKLRLASLPPPKGSLTYDLTISSAPHAPTLVVPQLTSIRTSINSCLDAIDVATWGGDATNANFVAGQLQLLHDHILEAQAALKGHSDVQLPWWENPIDEKTFEPPLPSNVSFHLFVFDAALVLEIRTLEPQQAGDSSSLTGFSLRNTFASALGATRTPAHDEADRTFKYRDHDVRVKEKIRVESQDPALISASAKLNALGHSLMLSRKALNIVMGLSIMAPALLTAVDATSHIHLVIGSNPLAAARCARSIEVGAKPILLAPEDSTLHYGLAKRIEAGQVHWLKRSFKEEDLTTLGREEVDGVVDAVFVTAAAKHASTTQISSLCRKLRIPINVVDAPNLCSFTLLSTHSDGPLQIGITTSGKGCKLSARIRREIAASLPPRLGDAVERLGTLRRRIWEEDHAAELSQDLEAEEDDSGQPATFNKLILEESKEAARGRRMRWLSQICEYWPLRRLASITDADIDMLFREFATSSPSKVGPTNSTPQRRVGRIILAGSGPGNPDLLTRAAHKAILSADLILADKLVPAPILDLVPRRATVHIARKFPGNADKAQEELLELGLEGLKAGKVVVRIKQGDPYIYGRGGEEYDFFRAHGFIPSVLPGITSALSAPLFAAIPATHRGIADQVLICTGTGRKGAPLDPPEFLASRTLVLLMSLHRLSALVDSLTAKAYPLDLPVAVLERASCPDQRVIRTTLEHVCAAVEEEGSRPPGLLVVGNACKVLIKHEQRWVVEEGFHGLDDLGGNGELEISRLLVSADGGGGGGGGGSAVRVPSGRLV</sequence>
<keyword evidence="5" id="KW-0949">S-adenosyl-L-methionine</keyword>
<evidence type="ECO:0000256" key="8">
    <source>
        <dbReference type="ARBA" id="ARBA00023167"/>
    </source>
</evidence>
<name>A0A3M7MEK0_9PLEO</name>
<evidence type="ECO:0000256" key="1">
    <source>
        <dbReference type="ARBA" id="ARBA00005879"/>
    </source>
</evidence>
<dbReference type="FunFam" id="3.40.50.720:FF:000504">
    <property type="entry name" value="Siroheme synthase, putative"/>
    <property type="match status" value="1"/>
</dbReference>
<dbReference type="FunFam" id="3.30.950.10:FF:000005">
    <property type="entry name" value="Uroporphyrin-III c-methyltransferase, putative"/>
    <property type="match status" value="1"/>
</dbReference>
<keyword evidence="2 12" id="KW-0489">Methyltransferase</keyword>
<dbReference type="InterPro" id="IPR050161">
    <property type="entry name" value="Siro_Cobalamin_biosynth"/>
</dbReference>
<evidence type="ECO:0000256" key="4">
    <source>
        <dbReference type="ARBA" id="ARBA00022679"/>
    </source>
</evidence>
<feature type="domain" description="Siroheme synthase central" evidence="15">
    <location>
        <begin position="457"/>
        <end position="483"/>
    </location>
</feature>
<evidence type="ECO:0000256" key="10">
    <source>
        <dbReference type="ARBA" id="ARBA00052360"/>
    </source>
</evidence>
<dbReference type="GO" id="GO:0009086">
    <property type="term" value="P:methionine biosynthetic process"/>
    <property type="evidence" value="ECO:0007669"/>
    <property type="project" value="UniProtKB-KW"/>
</dbReference>
<dbReference type="GO" id="GO:0019354">
    <property type="term" value="P:siroheme biosynthetic process"/>
    <property type="evidence" value="ECO:0007669"/>
    <property type="project" value="InterPro"/>
</dbReference>
<dbReference type="InterPro" id="IPR028162">
    <property type="entry name" value="Met8_C"/>
</dbReference>
<dbReference type="EMBL" id="KE747836">
    <property type="protein sequence ID" value="RMZ72898.1"/>
    <property type="molecule type" value="Genomic_DNA"/>
</dbReference>
<dbReference type="InterPro" id="IPR028281">
    <property type="entry name" value="Sirohaem_synthase_central"/>
</dbReference>
<feature type="domain" description="Tetrapyrrole methylase" evidence="13">
    <location>
        <begin position="597"/>
        <end position="805"/>
    </location>
</feature>
<dbReference type="Proteomes" id="UP000265663">
    <property type="component" value="Unassembled WGS sequence"/>
</dbReference>
<evidence type="ECO:0000256" key="11">
    <source>
        <dbReference type="ARBA" id="ARBA00055636"/>
    </source>
</evidence>
<dbReference type="FunFam" id="3.40.1010.10:FF:000006">
    <property type="entry name" value="Siroheme synthase, putative"/>
    <property type="match status" value="1"/>
</dbReference>
<evidence type="ECO:0000313" key="16">
    <source>
        <dbReference type="EMBL" id="RMZ72898.1"/>
    </source>
</evidence>
<dbReference type="SUPFAM" id="SSF53790">
    <property type="entry name" value="Tetrapyrrole methylase"/>
    <property type="match status" value="1"/>
</dbReference>
<dbReference type="InterPro" id="IPR014776">
    <property type="entry name" value="4pyrrole_Mease_sub2"/>
</dbReference>
<gene>
    <name evidence="16" type="ORF">GMOD_00009677</name>
</gene>
<dbReference type="Pfam" id="PF10259">
    <property type="entry name" value="Rogdi_lz"/>
    <property type="match status" value="1"/>
</dbReference>